<keyword evidence="1" id="KW-0812">Transmembrane</keyword>
<sequence length="124" mass="13833">MSFSKNYFAIFVVLFAIEACIALFVHDGFIRPYVGDVLVVMLIYGFVKSFIELPVITAVVCVLAFAFCVEFLQYLNIVDKLGLSESPLARTVIGTSFSWNDLLCYTIGCLLIVASEKNQLKKQS</sequence>
<keyword evidence="3" id="KW-1185">Reference proteome</keyword>
<evidence type="ECO:0000313" key="2">
    <source>
        <dbReference type="EMBL" id="NMH29395.1"/>
    </source>
</evidence>
<evidence type="ECO:0000313" key="3">
    <source>
        <dbReference type="Proteomes" id="UP000712080"/>
    </source>
</evidence>
<gene>
    <name evidence="2" type="ORF">G6047_15255</name>
</gene>
<dbReference type="EMBL" id="JAAMPU010000108">
    <property type="protein sequence ID" value="NMH29395.1"/>
    <property type="molecule type" value="Genomic_DNA"/>
</dbReference>
<organism evidence="2 3">
    <name type="scientific">Flavobacterium silvaticum</name>
    <dbReference type="NCBI Taxonomy" id="1852020"/>
    <lineage>
        <taxon>Bacteria</taxon>
        <taxon>Pseudomonadati</taxon>
        <taxon>Bacteroidota</taxon>
        <taxon>Flavobacteriia</taxon>
        <taxon>Flavobacteriales</taxon>
        <taxon>Flavobacteriaceae</taxon>
        <taxon>Flavobacterium</taxon>
    </lineage>
</organism>
<dbReference type="AlphaFoldDB" id="A0A972FQA9"/>
<dbReference type="Proteomes" id="UP000712080">
    <property type="component" value="Unassembled WGS sequence"/>
</dbReference>
<feature type="transmembrane region" description="Helical" evidence="1">
    <location>
        <begin position="7"/>
        <end position="24"/>
    </location>
</feature>
<feature type="transmembrane region" description="Helical" evidence="1">
    <location>
        <begin position="54"/>
        <end position="77"/>
    </location>
</feature>
<reference evidence="2" key="1">
    <citation type="submission" date="2020-02" db="EMBL/GenBank/DDBJ databases">
        <title>Flavobacterium sp. genome.</title>
        <authorList>
            <person name="Jung H.S."/>
            <person name="Baek J.H."/>
            <person name="Jeon C.O."/>
        </authorList>
    </citation>
    <scope>NUCLEOTIDE SEQUENCE</scope>
    <source>
        <strain evidence="2">SE-s28</strain>
    </source>
</reference>
<keyword evidence="1" id="KW-1133">Transmembrane helix</keyword>
<feature type="transmembrane region" description="Helical" evidence="1">
    <location>
        <begin position="97"/>
        <end position="114"/>
    </location>
</feature>
<evidence type="ECO:0000256" key="1">
    <source>
        <dbReference type="SAM" id="Phobius"/>
    </source>
</evidence>
<keyword evidence="1" id="KW-0472">Membrane</keyword>
<dbReference type="Pfam" id="PF10990">
    <property type="entry name" value="DUF2809"/>
    <property type="match status" value="1"/>
</dbReference>
<dbReference type="RefSeq" id="WP_169528488.1">
    <property type="nucleotide sequence ID" value="NZ_JAAMPU010000108.1"/>
</dbReference>
<proteinExistence type="predicted"/>
<name>A0A972FQA9_9FLAO</name>
<dbReference type="InterPro" id="IPR021257">
    <property type="entry name" value="DUF2809"/>
</dbReference>
<protein>
    <submittedName>
        <fullName evidence="2">DUF2809 domain-containing protein</fullName>
    </submittedName>
</protein>
<accession>A0A972FQA9</accession>
<comment type="caution">
    <text evidence="2">The sequence shown here is derived from an EMBL/GenBank/DDBJ whole genome shotgun (WGS) entry which is preliminary data.</text>
</comment>
<feature type="transmembrane region" description="Helical" evidence="1">
    <location>
        <begin position="30"/>
        <end position="47"/>
    </location>
</feature>